<feature type="domain" description="HTH psq-type" evidence="5">
    <location>
        <begin position="1"/>
        <end position="26"/>
    </location>
</feature>
<evidence type="ECO:0000313" key="8">
    <source>
        <dbReference type="WBParaSite" id="HPBE_0000827001-mRNA-1"/>
    </source>
</evidence>
<keyword evidence="1" id="KW-0805">Transcription regulation</keyword>
<dbReference type="EMBL" id="UZAH01026105">
    <property type="protein sequence ID" value="VDO75652.1"/>
    <property type="molecule type" value="Genomic_DNA"/>
</dbReference>
<evidence type="ECO:0000313" key="7">
    <source>
        <dbReference type="Proteomes" id="UP000050761"/>
    </source>
</evidence>
<gene>
    <name evidence="6" type="ORF">HPBE_LOCUS8271</name>
</gene>
<dbReference type="PANTHER" id="PTHR21545">
    <property type="entry name" value="TRANSCRIPTION FACTOR MLR1/2"/>
    <property type="match status" value="1"/>
</dbReference>
<proteinExistence type="predicted"/>
<sequence length="62" mass="6966">MSVHRAGSYYGVPHSTLEYKVKERNLLRKKKELPSVKEISLMQEPIASLNVAEESPSPVITV</sequence>
<dbReference type="GO" id="GO:0006357">
    <property type="term" value="P:regulation of transcription by RNA polymerase II"/>
    <property type="evidence" value="ECO:0007669"/>
    <property type="project" value="TreeGrafter"/>
</dbReference>
<evidence type="ECO:0000256" key="2">
    <source>
        <dbReference type="ARBA" id="ARBA00023125"/>
    </source>
</evidence>
<protein>
    <submittedName>
        <fullName evidence="8">HTH psq-type domain-containing protein</fullName>
    </submittedName>
</protein>
<accession>A0A3P8BUN9</accession>
<evidence type="ECO:0000256" key="3">
    <source>
        <dbReference type="ARBA" id="ARBA00023163"/>
    </source>
</evidence>
<dbReference type="GO" id="GO:0005634">
    <property type="term" value="C:nucleus"/>
    <property type="evidence" value="ECO:0007669"/>
    <property type="project" value="TreeGrafter"/>
</dbReference>
<evidence type="ECO:0000259" key="5">
    <source>
        <dbReference type="Pfam" id="PF05225"/>
    </source>
</evidence>
<keyword evidence="4" id="KW-0539">Nucleus</keyword>
<dbReference type="Proteomes" id="UP000050761">
    <property type="component" value="Unassembled WGS sequence"/>
</dbReference>
<dbReference type="InterPro" id="IPR007889">
    <property type="entry name" value="HTH_Psq"/>
</dbReference>
<reference evidence="8" key="2">
    <citation type="submission" date="2019-09" db="UniProtKB">
        <authorList>
            <consortium name="WormBaseParasite"/>
        </authorList>
    </citation>
    <scope>IDENTIFICATION</scope>
</reference>
<evidence type="ECO:0000256" key="4">
    <source>
        <dbReference type="ARBA" id="ARBA00023242"/>
    </source>
</evidence>
<keyword evidence="7" id="KW-1185">Reference proteome</keyword>
<organism evidence="7 8">
    <name type="scientific">Heligmosomoides polygyrus</name>
    <name type="common">Parasitic roundworm</name>
    <dbReference type="NCBI Taxonomy" id="6339"/>
    <lineage>
        <taxon>Eukaryota</taxon>
        <taxon>Metazoa</taxon>
        <taxon>Ecdysozoa</taxon>
        <taxon>Nematoda</taxon>
        <taxon>Chromadorea</taxon>
        <taxon>Rhabditida</taxon>
        <taxon>Rhabditina</taxon>
        <taxon>Rhabditomorpha</taxon>
        <taxon>Strongyloidea</taxon>
        <taxon>Heligmosomidae</taxon>
        <taxon>Heligmosomoides</taxon>
    </lineage>
</organism>
<dbReference type="Gene3D" id="1.10.10.60">
    <property type="entry name" value="Homeodomain-like"/>
    <property type="match status" value="1"/>
</dbReference>
<accession>A0A183FLU1</accession>
<dbReference type="Pfam" id="PF05225">
    <property type="entry name" value="HTH_psq"/>
    <property type="match status" value="1"/>
</dbReference>
<dbReference type="GO" id="GO:0003677">
    <property type="term" value="F:DNA binding"/>
    <property type="evidence" value="ECO:0007669"/>
    <property type="project" value="UniProtKB-KW"/>
</dbReference>
<evidence type="ECO:0000256" key="1">
    <source>
        <dbReference type="ARBA" id="ARBA00023015"/>
    </source>
</evidence>
<keyword evidence="3" id="KW-0804">Transcription</keyword>
<name>A0A183FLU1_HELPZ</name>
<dbReference type="AlphaFoldDB" id="A0A183FLU1"/>
<dbReference type="PANTHER" id="PTHR21545:SF13">
    <property type="entry name" value="ECDYSONE-INDUCED PROTEIN 93F, ISOFORM C"/>
    <property type="match status" value="1"/>
</dbReference>
<reference evidence="6 7" key="1">
    <citation type="submission" date="2018-11" db="EMBL/GenBank/DDBJ databases">
        <authorList>
            <consortium name="Pathogen Informatics"/>
        </authorList>
    </citation>
    <scope>NUCLEOTIDE SEQUENCE [LARGE SCALE GENOMIC DNA]</scope>
</reference>
<dbReference type="WBParaSite" id="HPBE_0000827001-mRNA-1">
    <property type="protein sequence ID" value="HPBE_0000827001-mRNA-1"/>
    <property type="gene ID" value="HPBE_0000827001"/>
</dbReference>
<evidence type="ECO:0000313" key="6">
    <source>
        <dbReference type="EMBL" id="VDO75652.1"/>
    </source>
</evidence>
<keyword evidence="2" id="KW-0238">DNA-binding</keyword>